<protein>
    <submittedName>
        <fullName evidence="8">Dehydrogenase patE</fullName>
    </submittedName>
</protein>
<dbReference type="InterPro" id="IPR012132">
    <property type="entry name" value="GMC_OxRdtase"/>
</dbReference>
<comment type="similarity">
    <text evidence="1">Belongs to the GMC oxidoreductase family.</text>
</comment>
<name>A0AA39Y8F2_9PEZI</name>
<dbReference type="AlphaFoldDB" id="A0AA39Y8F2"/>
<comment type="cofactor">
    <cofactor evidence="4">
        <name>FAD</name>
        <dbReference type="ChEBI" id="CHEBI:57692"/>
    </cofactor>
</comment>
<feature type="active site" description="Proton acceptor" evidence="3">
    <location>
        <position position="601"/>
    </location>
</feature>
<dbReference type="InterPro" id="IPR007867">
    <property type="entry name" value="GMC_OxRtase_C"/>
</dbReference>
<dbReference type="Pfam" id="PF05199">
    <property type="entry name" value="GMC_oxred_C"/>
    <property type="match status" value="1"/>
</dbReference>
<evidence type="ECO:0000259" key="7">
    <source>
        <dbReference type="Pfam" id="PF05199"/>
    </source>
</evidence>
<evidence type="ECO:0000313" key="9">
    <source>
        <dbReference type="Proteomes" id="UP001175001"/>
    </source>
</evidence>
<dbReference type="InterPro" id="IPR036188">
    <property type="entry name" value="FAD/NAD-bd_sf"/>
</dbReference>
<dbReference type="SUPFAM" id="SSF54373">
    <property type="entry name" value="FAD-linked reductases, C-terminal domain"/>
    <property type="match status" value="1"/>
</dbReference>
<dbReference type="PANTHER" id="PTHR11552:SF138">
    <property type="entry name" value="DEHYDROGENASE PKFF-RELATED"/>
    <property type="match status" value="1"/>
</dbReference>
<comment type="caution">
    <text evidence="8">The sequence shown here is derived from an EMBL/GenBank/DDBJ whole genome shotgun (WGS) entry which is preliminary data.</text>
</comment>
<dbReference type="GO" id="GO:0050660">
    <property type="term" value="F:flavin adenine dinucleotide binding"/>
    <property type="evidence" value="ECO:0007669"/>
    <property type="project" value="InterPro"/>
</dbReference>
<dbReference type="EMBL" id="JAUJDW010000041">
    <property type="protein sequence ID" value="KAK0647957.1"/>
    <property type="molecule type" value="Genomic_DNA"/>
</dbReference>
<dbReference type="PANTHER" id="PTHR11552">
    <property type="entry name" value="GLUCOSE-METHANOL-CHOLINE GMC OXIDOREDUCTASE"/>
    <property type="match status" value="1"/>
</dbReference>
<keyword evidence="2" id="KW-0325">Glycoprotein</keyword>
<dbReference type="Gene3D" id="3.50.50.60">
    <property type="entry name" value="FAD/NAD(P)-binding domain"/>
    <property type="match status" value="1"/>
</dbReference>
<keyword evidence="9" id="KW-1185">Reference proteome</keyword>
<evidence type="ECO:0000256" key="5">
    <source>
        <dbReference type="SAM" id="SignalP"/>
    </source>
</evidence>
<keyword evidence="5" id="KW-0732">Signal</keyword>
<gene>
    <name evidence="8" type="primary">patE_5</name>
    <name evidence="8" type="ORF">DIS24_g7252</name>
</gene>
<dbReference type="SUPFAM" id="SSF51905">
    <property type="entry name" value="FAD/NAD(P)-binding domain"/>
    <property type="match status" value="1"/>
</dbReference>
<feature type="domain" description="Glucose-methanol-choline oxidoreductase N-terminal" evidence="6">
    <location>
        <begin position="43"/>
        <end position="359"/>
    </location>
</feature>
<dbReference type="GO" id="GO:0044550">
    <property type="term" value="P:secondary metabolite biosynthetic process"/>
    <property type="evidence" value="ECO:0007669"/>
    <property type="project" value="TreeGrafter"/>
</dbReference>
<dbReference type="Proteomes" id="UP001175001">
    <property type="component" value="Unassembled WGS sequence"/>
</dbReference>
<dbReference type="PIRSF" id="PIRSF000137">
    <property type="entry name" value="Alcohol_oxidase"/>
    <property type="match status" value="1"/>
</dbReference>
<dbReference type="Pfam" id="PF00732">
    <property type="entry name" value="GMC_oxred_N"/>
    <property type="match status" value="1"/>
</dbReference>
<dbReference type="Gene3D" id="3.30.560.10">
    <property type="entry name" value="Glucose Oxidase, domain 3"/>
    <property type="match status" value="1"/>
</dbReference>
<sequence>MKARSLLPVLLAFGGIQASPTGRYGGYDRLAGSSFGVPGDQTFDYVIVGGGTAGLTLANRLSENPAWTVAVIEAGGYYEIENGNVSQIPLFASVGSDKTTANYNPAIDWGFVTTPQPGVKGAKVHYARGKCLGGSSARNYMAYQRGTIQSYDWWADEVGDDSYRWKSFLPYLQKSVSFIAPDARKRAKNATAQYDPRSFGANTGEVTLTFSNYAQAISSWVQRGMAEIGIKPIDGFTSGRLFGSSYVLEMIQKDQVRASSETAFLSPAAYRRPNLFIFTHSLAKKVIFDDRKTATGVAVDTAGKKYTLTARREVILSAGVFQSPQLLMVSGVGPKPTMDKFGIRTVADRPGVGENMWDQIYFGPSWRVDVVTGSSMRNPLTRARASEDFNRWQAGIMTNTGGDFFAFEKIPPAIRATFPKNVKDSLAKFPADWPEIEYLTVSAFLGDNENYVTETPQDNYNYAAVVGALMAPVSRGTVSISSADAADPPVIDPRWLSDPADQAVAVAAYRRVQELFNSRAMYPVLIGPQYYPNTNGRAQSDAEVLEEVKQIFNTIWHGACTCKMGKKDDRMAVVDNRARVIGVNRLRVVDASSFAILPPGHPVSTIYALAEKIADDIKYARN</sequence>
<accession>A0AA39Y8F2</accession>
<keyword evidence="4" id="KW-0285">Flavoprotein</keyword>
<evidence type="ECO:0000256" key="4">
    <source>
        <dbReference type="PIRSR" id="PIRSR000137-2"/>
    </source>
</evidence>
<feature type="active site" description="Proton donor" evidence="3">
    <location>
        <position position="557"/>
    </location>
</feature>
<evidence type="ECO:0000256" key="2">
    <source>
        <dbReference type="ARBA" id="ARBA00023180"/>
    </source>
</evidence>
<evidence type="ECO:0000256" key="3">
    <source>
        <dbReference type="PIRSR" id="PIRSR000137-1"/>
    </source>
</evidence>
<dbReference type="GO" id="GO:0016614">
    <property type="term" value="F:oxidoreductase activity, acting on CH-OH group of donors"/>
    <property type="evidence" value="ECO:0007669"/>
    <property type="project" value="InterPro"/>
</dbReference>
<reference evidence="8" key="1">
    <citation type="submission" date="2023-06" db="EMBL/GenBank/DDBJ databases">
        <title>Multi-omics analyses reveal the molecular pathogenesis toolkit of Lasiodiplodia hormozganensis, a cross-kingdom pathogen.</title>
        <authorList>
            <person name="Felix C."/>
            <person name="Meneses R."/>
            <person name="Goncalves M.F.M."/>
            <person name="Tilleman L."/>
            <person name="Duarte A.S."/>
            <person name="Jorrin-Novo J.V."/>
            <person name="Van De Peer Y."/>
            <person name="Deforce D."/>
            <person name="Van Nieuwerburgh F."/>
            <person name="Esteves A.C."/>
            <person name="Alves A."/>
        </authorList>
    </citation>
    <scope>NUCLEOTIDE SEQUENCE</scope>
    <source>
        <strain evidence="8">CBS 339.90</strain>
    </source>
</reference>
<feature type="domain" description="Glucose-methanol-choline oxidoreductase C-terminal" evidence="7">
    <location>
        <begin position="472"/>
        <end position="610"/>
    </location>
</feature>
<keyword evidence="4" id="KW-0274">FAD</keyword>
<feature type="chain" id="PRO_5041439928" evidence="5">
    <location>
        <begin position="19"/>
        <end position="622"/>
    </location>
</feature>
<organism evidence="8 9">
    <name type="scientific">Lasiodiplodia hormozganensis</name>
    <dbReference type="NCBI Taxonomy" id="869390"/>
    <lineage>
        <taxon>Eukaryota</taxon>
        <taxon>Fungi</taxon>
        <taxon>Dikarya</taxon>
        <taxon>Ascomycota</taxon>
        <taxon>Pezizomycotina</taxon>
        <taxon>Dothideomycetes</taxon>
        <taxon>Dothideomycetes incertae sedis</taxon>
        <taxon>Botryosphaeriales</taxon>
        <taxon>Botryosphaeriaceae</taxon>
        <taxon>Lasiodiplodia</taxon>
    </lineage>
</organism>
<proteinExistence type="inferred from homology"/>
<evidence type="ECO:0000256" key="1">
    <source>
        <dbReference type="ARBA" id="ARBA00010790"/>
    </source>
</evidence>
<dbReference type="InterPro" id="IPR000172">
    <property type="entry name" value="GMC_OxRdtase_N"/>
</dbReference>
<evidence type="ECO:0000259" key="6">
    <source>
        <dbReference type="Pfam" id="PF00732"/>
    </source>
</evidence>
<feature type="signal peptide" evidence="5">
    <location>
        <begin position="1"/>
        <end position="18"/>
    </location>
</feature>
<evidence type="ECO:0000313" key="8">
    <source>
        <dbReference type="EMBL" id="KAK0647957.1"/>
    </source>
</evidence>
<feature type="binding site" evidence="4">
    <location>
        <begin position="556"/>
        <end position="557"/>
    </location>
    <ligand>
        <name>FAD</name>
        <dbReference type="ChEBI" id="CHEBI:57692"/>
    </ligand>
</feature>